<reference evidence="8 9" key="1">
    <citation type="submission" date="2018-08" db="EMBL/GenBank/DDBJ databases">
        <title>A genome reference for cultivated species of the human gut microbiota.</title>
        <authorList>
            <person name="Zou Y."/>
            <person name="Xue W."/>
            <person name="Luo G."/>
        </authorList>
    </citation>
    <scope>NUCLEOTIDE SEQUENCE [LARGE SCALE GENOMIC DNA]</scope>
    <source>
        <strain evidence="8 9">AF15-20</strain>
    </source>
</reference>
<comment type="similarity">
    <text evidence="1">Belongs to the 'phage' integrase family.</text>
</comment>
<dbReference type="SUPFAM" id="SSF56349">
    <property type="entry name" value="DNA breaking-rejoining enzymes"/>
    <property type="match status" value="1"/>
</dbReference>
<protein>
    <submittedName>
        <fullName evidence="8">Site-specific integrase</fullName>
    </submittedName>
</protein>
<evidence type="ECO:0000256" key="5">
    <source>
        <dbReference type="PROSITE-ProRule" id="PRU01248"/>
    </source>
</evidence>
<dbReference type="PANTHER" id="PTHR30349">
    <property type="entry name" value="PHAGE INTEGRASE-RELATED"/>
    <property type="match status" value="1"/>
</dbReference>
<evidence type="ECO:0000313" key="8">
    <source>
        <dbReference type="EMBL" id="RGU93285.1"/>
    </source>
</evidence>
<dbReference type="GO" id="GO:0003677">
    <property type="term" value="F:DNA binding"/>
    <property type="evidence" value="ECO:0007669"/>
    <property type="project" value="UniProtKB-UniRule"/>
</dbReference>
<keyword evidence="3 5" id="KW-0238">DNA-binding</keyword>
<comment type="caution">
    <text evidence="8">The sequence shown here is derived from an EMBL/GenBank/DDBJ whole genome shotgun (WGS) entry which is preliminary data.</text>
</comment>
<sequence length="365" mass="43166">MPVYKDKKRGTWYIVTRYKDWTGKLRTTTKRGFKTKMDAKNYEIDFTEMKNNSLSMTFGSFVKIYMDSMQNCLKENTLLTKQTIIEKKFLPYFKDKKLCDITPKDVIYWQNEMMKQTSRRDKEFSPTYLKTVHNQLSAIFNYAVRYYGLKDNPARIAGCMGKETNGEMQFWTKEEYMKFSKAMMKKDGVFQAFEMLYWCGIRLGEMLALTPSDFDFEKKTVRINKSYQRLHGKDIITDPKTAKSNRVVQMPDFLADEMQDYISRFYTIEPDERIFILTKSFLHHEMDRGCKETGVKRIRIHDLRHSHVSLLIEMGFTAVDIANRVGHESVKITYRYAHMFPSKDEEIAKKLTDIRGGAFDEQKES</sequence>
<dbReference type="InterPro" id="IPR004107">
    <property type="entry name" value="Integrase_SAM-like_N"/>
</dbReference>
<accession>A0A395WBA4</accession>
<dbReference type="InterPro" id="IPR028259">
    <property type="entry name" value="AP2-like_int_N"/>
</dbReference>
<dbReference type="PROSITE" id="PS51898">
    <property type="entry name" value="TYR_RECOMBINASE"/>
    <property type="match status" value="1"/>
</dbReference>
<dbReference type="GO" id="GO:0015074">
    <property type="term" value="P:DNA integration"/>
    <property type="evidence" value="ECO:0007669"/>
    <property type="project" value="UniProtKB-KW"/>
</dbReference>
<feature type="domain" description="Core-binding (CB)" evidence="7">
    <location>
        <begin position="56"/>
        <end position="144"/>
    </location>
</feature>
<dbReference type="InterPro" id="IPR011010">
    <property type="entry name" value="DNA_brk_join_enz"/>
</dbReference>
<dbReference type="Pfam" id="PF14659">
    <property type="entry name" value="Phage_int_SAM_3"/>
    <property type="match status" value="1"/>
</dbReference>
<name>A0A395WBA4_9FIRM</name>
<evidence type="ECO:0000256" key="4">
    <source>
        <dbReference type="ARBA" id="ARBA00023172"/>
    </source>
</evidence>
<dbReference type="RefSeq" id="WP_118324705.1">
    <property type="nucleotide sequence ID" value="NZ_QRYH01000004.1"/>
</dbReference>
<evidence type="ECO:0000259" key="7">
    <source>
        <dbReference type="PROSITE" id="PS51900"/>
    </source>
</evidence>
<dbReference type="InterPro" id="IPR013762">
    <property type="entry name" value="Integrase-like_cat_sf"/>
</dbReference>
<dbReference type="EMBL" id="QRYQ01000003">
    <property type="protein sequence ID" value="RGU93285.1"/>
    <property type="molecule type" value="Genomic_DNA"/>
</dbReference>
<dbReference type="AlphaFoldDB" id="A0A395WBA4"/>
<dbReference type="Proteomes" id="UP000265489">
    <property type="component" value="Unassembled WGS sequence"/>
</dbReference>
<dbReference type="Gene3D" id="1.10.443.10">
    <property type="entry name" value="Intergrase catalytic core"/>
    <property type="match status" value="1"/>
</dbReference>
<keyword evidence="4" id="KW-0233">DNA recombination</keyword>
<dbReference type="GO" id="GO:0006310">
    <property type="term" value="P:DNA recombination"/>
    <property type="evidence" value="ECO:0007669"/>
    <property type="project" value="UniProtKB-KW"/>
</dbReference>
<keyword evidence="2" id="KW-0229">DNA integration</keyword>
<evidence type="ECO:0000259" key="6">
    <source>
        <dbReference type="PROSITE" id="PS51898"/>
    </source>
</evidence>
<evidence type="ECO:0000256" key="1">
    <source>
        <dbReference type="ARBA" id="ARBA00008857"/>
    </source>
</evidence>
<dbReference type="Pfam" id="PF14657">
    <property type="entry name" value="Arm-DNA-bind_4"/>
    <property type="match status" value="1"/>
</dbReference>
<organism evidence="8 9">
    <name type="scientific">Holdemanella biformis</name>
    <dbReference type="NCBI Taxonomy" id="1735"/>
    <lineage>
        <taxon>Bacteria</taxon>
        <taxon>Bacillati</taxon>
        <taxon>Bacillota</taxon>
        <taxon>Erysipelotrichia</taxon>
        <taxon>Erysipelotrichales</taxon>
        <taxon>Erysipelotrichaceae</taxon>
        <taxon>Holdemanella</taxon>
    </lineage>
</organism>
<dbReference type="Pfam" id="PF00589">
    <property type="entry name" value="Phage_integrase"/>
    <property type="match status" value="1"/>
</dbReference>
<evidence type="ECO:0000256" key="3">
    <source>
        <dbReference type="ARBA" id="ARBA00023125"/>
    </source>
</evidence>
<dbReference type="InterPro" id="IPR002104">
    <property type="entry name" value="Integrase_catalytic"/>
</dbReference>
<evidence type="ECO:0000313" key="9">
    <source>
        <dbReference type="Proteomes" id="UP000265489"/>
    </source>
</evidence>
<dbReference type="Gene3D" id="1.10.150.130">
    <property type="match status" value="1"/>
</dbReference>
<dbReference type="PANTHER" id="PTHR30349:SF64">
    <property type="entry name" value="PROPHAGE INTEGRASE INTD-RELATED"/>
    <property type="match status" value="1"/>
</dbReference>
<proteinExistence type="inferred from homology"/>
<evidence type="ECO:0000256" key="2">
    <source>
        <dbReference type="ARBA" id="ARBA00022908"/>
    </source>
</evidence>
<gene>
    <name evidence="8" type="ORF">DWW32_02865</name>
</gene>
<dbReference type="PROSITE" id="PS51900">
    <property type="entry name" value="CB"/>
    <property type="match status" value="1"/>
</dbReference>
<feature type="domain" description="Tyr recombinase" evidence="6">
    <location>
        <begin position="166"/>
        <end position="349"/>
    </location>
</feature>
<dbReference type="GeneID" id="66579081"/>
<dbReference type="InterPro" id="IPR044068">
    <property type="entry name" value="CB"/>
</dbReference>
<dbReference type="InterPro" id="IPR010998">
    <property type="entry name" value="Integrase_recombinase_N"/>
</dbReference>
<dbReference type="InterPro" id="IPR050090">
    <property type="entry name" value="Tyrosine_recombinase_XerCD"/>
</dbReference>
<dbReference type="CDD" id="cd01189">
    <property type="entry name" value="INT_ICEBs1_C_like"/>
    <property type="match status" value="1"/>
</dbReference>